<evidence type="ECO:0000256" key="1">
    <source>
        <dbReference type="ARBA" id="ARBA00022714"/>
    </source>
</evidence>
<comment type="caution">
    <text evidence="6">The sequence shown here is derived from an EMBL/GenBank/DDBJ whole genome shotgun (WGS) entry which is preliminary data.</text>
</comment>
<name>A0A562UI04_9SPHI</name>
<dbReference type="GO" id="GO:0051213">
    <property type="term" value="F:dioxygenase activity"/>
    <property type="evidence" value="ECO:0007669"/>
    <property type="project" value="UniProtKB-KW"/>
</dbReference>
<keyword evidence="7" id="KW-1185">Reference proteome</keyword>
<sequence>MRWYKIPELKPTQQAFIKKVKIGGKSICVVGAEGDIFAVSARCPHAGGDLSLGWCKNQKLICPLHRYSYDLHTGKGSTGQNDFIYTFPVKIQDDAIYIGINTFWEKLKQLLK</sequence>
<keyword evidence="2" id="KW-0479">Metal-binding</keyword>
<organism evidence="6 7">
    <name type="scientific">Mucilaginibacter frigoritolerans</name>
    <dbReference type="NCBI Taxonomy" id="652788"/>
    <lineage>
        <taxon>Bacteria</taxon>
        <taxon>Pseudomonadati</taxon>
        <taxon>Bacteroidota</taxon>
        <taxon>Sphingobacteriia</taxon>
        <taxon>Sphingobacteriales</taxon>
        <taxon>Sphingobacteriaceae</taxon>
        <taxon>Mucilaginibacter</taxon>
    </lineage>
</organism>
<proteinExistence type="predicted"/>
<dbReference type="EMBL" id="VLLI01000001">
    <property type="protein sequence ID" value="TWJ04915.1"/>
    <property type="molecule type" value="Genomic_DNA"/>
</dbReference>
<evidence type="ECO:0000256" key="4">
    <source>
        <dbReference type="ARBA" id="ARBA00023014"/>
    </source>
</evidence>
<feature type="domain" description="Rieske" evidence="5">
    <location>
        <begin position="3"/>
        <end position="98"/>
    </location>
</feature>
<keyword evidence="6" id="KW-0560">Oxidoreductase</keyword>
<reference evidence="6 7" key="1">
    <citation type="submission" date="2019-07" db="EMBL/GenBank/DDBJ databases">
        <title>Genomic Encyclopedia of Archaeal and Bacterial Type Strains, Phase II (KMG-II): from individual species to whole genera.</title>
        <authorList>
            <person name="Goeker M."/>
        </authorList>
    </citation>
    <scope>NUCLEOTIDE SEQUENCE [LARGE SCALE GENOMIC DNA]</scope>
    <source>
        <strain evidence="6 7">ATCC BAA-1854</strain>
    </source>
</reference>
<dbReference type="PROSITE" id="PS51296">
    <property type="entry name" value="RIESKE"/>
    <property type="match status" value="1"/>
</dbReference>
<dbReference type="InterPro" id="IPR036922">
    <property type="entry name" value="Rieske_2Fe-2S_sf"/>
</dbReference>
<accession>A0A562UI04</accession>
<keyword evidence="4" id="KW-0411">Iron-sulfur</keyword>
<dbReference type="Pfam" id="PF00355">
    <property type="entry name" value="Rieske"/>
    <property type="match status" value="1"/>
</dbReference>
<dbReference type="Gene3D" id="2.102.10.10">
    <property type="entry name" value="Rieske [2Fe-2S] iron-sulphur domain"/>
    <property type="match status" value="1"/>
</dbReference>
<dbReference type="Proteomes" id="UP000317010">
    <property type="component" value="Unassembled WGS sequence"/>
</dbReference>
<evidence type="ECO:0000256" key="3">
    <source>
        <dbReference type="ARBA" id="ARBA00023004"/>
    </source>
</evidence>
<dbReference type="RefSeq" id="WP_144909519.1">
    <property type="nucleotide sequence ID" value="NZ_VLLI01000001.1"/>
</dbReference>
<protein>
    <submittedName>
        <fullName evidence="6">3-phenylpropionate/trans-cinnamate dioxygenase ferredoxin subunit</fullName>
    </submittedName>
</protein>
<evidence type="ECO:0000313" key="7">
    <source>
        <dbReference type="Proteomes" id="UP000317010"/>
    </source>
</evidence>
<gene>
    <name evidence="6" type="ORF">JN11_00638</name>
</gene>
<evidence type="ECO:0000256" key="2">
    <source>
        <dbReference type="ARBA" id="ARBA00022723"/>
    </source>
</evidence>
<keyword evidence="1" id="KW-0001">2Fe-2S</keyword>
<dbReference type="InterPro" id="IPR017941">
    <property type="entry name" value="Rieske_2Fe-2S"/>
</dbReference>
<evidence type="ECO:0000313" key="6">
    <source>
        <dbReference type="EMBL" id="TWJ04915.1"/>
    </source>
</evidence>
<dbReference type="AlphaFoldDB" id="A0A562UI04"/>
<dbReference type="OrthoDB" id="593800at2"/>
<keyword evidence="3" id="KW-0408">Iron</keyword>
<evidence type="ECO:0000259" key="5">
    <source>
        <dbReference type="PROSITE" id="PS51296"/>
    </source>
</evidence>
<dbReference type="SUPFAM" id="SSF50022">
    <property type="entry name" value="ISP domain"/>
    <property type="match status" value="1"/>
</dbReference>
<dbReference type="GO" id="GO:0046872">
    <property type="term" value="F:metal ion binding"/>
    <property type="evidence" value="ECO:0007669"/>
    <property type="project" value="UniProtKB-KW"/>
</dbReference>
<dbReference type="GO" id="GO:0051537">
    <property type="term" value="F:2 iron, 2 sulfur cluster binding"/>
    <property type="evidence" value="ECO:0007669"/>
    <property type="project" value="UniProtKB-KW"/>
</dbReference>
<dbReference type="PANTHER" id="PTHR21496">
    <property type="entry name" value="FERREDOXIN-RELATED"/>
    <property type="match status" value="1"/>
</dbReference>
<dbReference type="PANTHER" id="PTHR21496:SF23">
    <property type="entry name" value="3-PHENYLPROPIONATE_CINNAMIC ACID DIOXYGENASE FERREDOXIN SUBUNIT"/>
    <property type="match status" value="1"/>
</dbReference>
<keyword evidence="6" id="KW-0223">Dioxygenase</keyword>